<organism evidence="5 6">
    <name type="scientific">Cupriavidus basilensis</name>
    <dbReference type="NCBI Taxonomy" id="68895"/>
    <lineage>
        <taxon>Bacteria</taxon>
        <taxon>Pseudomonadati</taxon>
        <taxon>Pseudomonadota</taxon>
        <taxon>Betaproteobacteria</taxon>
        <taxon>Burkholderiales</taxon>
        <taxon>Burkholderiaceae</taxon>
        <taxon>Cupriavidus</taxon>
    </lineage>
</organism>
<evidence type="ECO:0000313" key="5">
    <source>
        <dbReference type="EMBL" id="QOT81218.1"/>
    </source>
</evidence>
<dbReference type="AlphaFoldDB" id="A0A7M2H8M9"/>
<gene>
    <name evidence="5" type="ORF">F7R26_028175</name>
</gene>
<evidence type="ECO:0000256" key="2">
    <source>
        <dbReference type="ARBA" id="ARBA00022598"/>
    </source>
</evidence>
<dbReference type="Gene3D" id="3.40.50.12780">
    <property type="entry name" value="N-terminal domain of ligase-like"/>
    <property type="match status" value="1"/>
</dbReference>
<evidence type="ECO:0000313" key="6">
    <source>
        <dbReference type="Proteomes" id="UP000397656"/>
    </source>
</evidence>
<evidence type="ECO:0000259" key="3">
    <source>
        <dbReference type="Pfam" id="PF00501"/>
    </source>
</evidence>
<dbReference type="GeneID" id="98404829"/>
<comment type="similarity">
    <text evidence="1">Belongs to the ATP-dependent AMP-binding enzyme family.</text>
</comment>
<dbReference type="InterPro" id="IPR045851">
    <property type="entry name" value="AMP-bd_C_sf"/>
</dbReference>
<dbReference type="Pfam" id="PF00501">
    <property type="entry name" value="AMP-binding"/>
    <property type="match status" value="1"/>
</dbReference>
<name>A0A7M2H8M9_9BURK</name>
<dbReference type="InterPro" id="IPR042099">
    <property type="entry name" value="ANL_N_sf"/>
</dbReference>
<dbReference type="InterPro" id="IPR020845">
    <property type="entry name" value="AMP-binding_CS"/>
</dbReference>
<dbReference type="InterPro" id="IPR050237">
    <property type="entry name" value="ATP-dep_AMP-bd_enzyme"/>
</dbReference>
<dbReference type="InterPro" id="IPR000873">
    <property type="entry name" value="AMP-dep_synth/lig_dom"/>
</dbReference>
<dbReference type="Gene3D" id="3.30.300.30">
    <property type="match status" value="1"/>
</dbReference>
<dbReference type="RefSeq" id="WP_193692260.1">
    <property type="nucleotide sequence ID" value="NZ_CP062804.1"/>
</dbReference>
<feature type="domain" description="AMP-dependent synthetase/ligase" evidence="3">
    <location>
        <begin position="28"/>
        <end position="385"/>
    </location>
</feature>
<dbReference type="FunFam" id="3.30.300.30:FF:000008">
    <property type="entry name" value="2,3-dihydroxybenzoate-AMP ligase"/>
    <property type="match status" value="1"/>
</dbReference>
<evidence type="ECO:0000259" key="4">
    <source>
        <dbReference type="Pfam" id="PF13193"/>
    </source>
</evidence>
<dbReference type="CDD" id="cd17631">
    <property type="entry name" value="FACL_FadD13-like"/>
    <property type="match status" value="1"/>
</dbReference>
<dbReference type="PANTHER" id="PTHR43767">
    <property type="entry name" value="LONG-CHAIN-FATTY-ACID--COA LIGASE"/>
    <property type="match status" value="1"/>
</dbReference>
<proteinExistence type="inferred from homology"/>
<feature type="domain" description="AMP-binding enzyme C-terminal" evidence="4">
    <location>
        <begin position="436"/>
        <end position="511"/>
    </location>
</feature>
<dbReference type="PROSITE" id="PS00455">
    <property type="entry name" value="AMP_BINDING"/>
    <property type="match status" value="1"/>
</dbReference>
<dbReference type="NCBIfam" id="NF004837">
    <property type="entry name" value="PRK06187.1"/>
    <property type="match status" value="1"/>
</dbReference>
<dbReference type="Pfam" id="PF13193">
    <property type="entry name" value="AMP-binding_C"/>
    <property type="match status" value="1"/>
</dbReference>
<dbReference type="SUPFAM" id="SSF56801">
    <property type="entry name" value="Acetyl-CoA synthetase-like"/>
    <property type="match status" value="1"/>
</dbReference>
<keyword evidence="2 5" id="KW-0436">Ligase</keyword>
<dbReference type="Proteomes" id="UP000397656">
    <property type="component" value="Chromosome 2"/>
</dbReference>
<dbReference type="PANTHER" id="PTHR43767:SF1">
    <property type="entry name" value="NONRIBOSOMAL PEPTIDE SYNTHASE PES1 (EUROFUNG)-RELATED"/>
    <property type="match status" value="1"/>
</dbReference>
<reference evidence="5 6" key="1">
    <citation type="submission" date="2020-10" db="EMBL/GenBank/DDBJ databases">
        <title>Complete genome sequence of Cupriavidus basilensis CCUG 49340T.</title>
        <authorList>
            <person name="Salva-Serra F."/>
            <person name="Donoso R.A."/>
            <person name="Cho K.H."/>
            <person name="Yoo J.A."/>
            <person name="Lee K."/>
            <person name="Yoon S.-H."/>
            <person name="Perez-Pantoja D."/>
            <person name="Moore E.R.B."/>
        </authorList>
    </citation>
    <scope>NUCLEOTIDE SEQUENCE [LARGE SCALE GENOMIC DNA]</scope>
    <source>
        <strain evidence="6">CCUG 49340</strain>
    </source>
</reference>
<protein>
    <submittedName>
        <fullName evidence="5">Long-chain fatty acid--CoA ligase</fullName>
    </submittedName>
</protein>
<accession>A0A7M2H8M9</accession>
<dbReference type="GO" id="GO:0016878">
    <property type="term" value="F:acid-thiol ligase activity"/>
    <property type="evidence" value="ECO:0007669"/>
    <property type="project" value="UniProtKB-ARBA"/>
</dbReference>
<dbReference type="InterPro" id="IPR025110">
    <property type="entry name" value="AMP-bd_C"/>
</dbReference>
<dbReference type="EMBL" id="CP062804">
    <property type="protein sequence ID" value="QOT81218.1"/>
    <property type="molecule type" value="Genomic_DNA"/>
</dbReference>
<evidence type="ECO:0000256" key="1">
    <source>
        <dbReference type="ARBA" id="ARBA00006432"/>
    </source>
</evidence>
<sequence length="525" mass="56333">MNKASSTTSSTQADSAAFLALGMAQWLHRRAARSPRSPALTCAGQTWTYAELVADARKMAAVLAAGGVGRGQRVGYLGLNDPLFLVTQFACAWLGAIFVPLNFRLTGPELAFILNDAGVHTLFADEDYAGLIDEARPTLECQRYLRRTDAPGWEGLSSRMAQADAALPPVPTDPDDIAAIMYTSGTTGHPKGAMLTHGNFWANNLNVMMLSDLASTDVALNFAPLFHVGGMCCVSLPILMAGGHLVLQRSFDPAAVMQAVAEHRVTVSFAVPAMLLFVSQHPDFAQADLSSLRTISVGGAPMPEPLLRLFAGRGIPVNQGYGLTETAAATTFLAPERAQDKLGSCGTPAMMTEVCIRDFDGKPLTEPQARGEICARGGNIMKGYWNRPDASAAAFYEGGWFRTGDVGYVDEEGFYYVCDRLKDMVITGGENVYPAEVESVLYEHPAIAEVAVIGAPDERWGEHVVAVVALKPGASLTLEALQAFAEPRLARYKLPRAMRVVAALPRNPTGKVLKVRLREMGRGRG</sequence>